<evidence type="ECO:0000259" key="1">
    <source>
        <dbReference type="PROSITE" id="PS50011"/>
    </source>
</evidence>
<dbReference type="SUPFAM" id="SSF56112">
    <property type="entry name" value="Protein kinase-like (PK-like)"/>
    <property type="match status" value="1"/>
</dbReference>
<keyword evidence="3" id="KW-1185">Reference proteome</keyword>
<dbReference type="GO" id="GO:0005524">
    <property type="term" value="F:ATP binding"/>
    <property type="evidence" value="ECO:0007669"/>
    <property type="project" value="InterPro"/>
</dbReference>
<dbReference type="InterPro" id="IPR000719">
    <property type="entry name" value="Prot_kinase_dom"/>
</dbReference>
<evidence type="ECO:0000313" key="2">
    <source>
        <dbReference type="EMBL" id="KAF2825650.1"/>
    </source>
</evidence>
<sequence>MISDDYRRVPSSLRAKILFCADALHGLMCLHACNVLHGDVKCDNALVHENSMAGTAENRQVKLSDFSHSIILDEHEGQLGVVTHMIRGTQLYRPPELCSGYQYPSIEAVKLSDIWCFGLMVWEVMMDGNYRANTASSTEACLKTASPAEHCADSLRTRHIGDHELRDNGEHVCDDR</sequence>
<dbReference type="AlphaFoldDB" id="A0A6A6ZX67"/>
<dbReference type="GO" id="GO:0004674">
    <property type="term" value="F:protein serine/threonine kinase activity"/>
    <property type="evidence" value="ECO:0007669"/>
    <property type="project" value="TreeGrafter"/>
</dbReference>
<organism evidence="2 3">
    <name type="scientific">Ophiobolus disseminans</name>
    <dbReference type="NCBI Taxonomy" id="1469910"/>
    <lineage>
        <taxon>Eukaryota</taxon>
        <taxon>Fungi</taxon>
        <taxon>Dikarya</taxon>
        <taxon>Ascomycota</taxon>
        <taxon>Pezizomycotina</taxon>
        <taxon>Dothideomycetes</taxon>
        <taxon>Pleosporomycetidae</taxon>
        <taxon>Pleosporales</taxon>
        <taxon>Pleosporineae</taxon>
        <taxon>Phaeosphaeriaceae</taxon>
        <taxon>Ophiobolus</taxon>
    </lineage>
</organism>
<dbReference type="OrthoDB" id="626167at2759"/>
<protein>
    <submittedName>
        <fullName evidence="2">Kinase-like protein</fullName>
    </submittedName>
</protein>
<dbReference type="Proteomes" id="UP000799424">
    <property type="component" value="Unassembled WGS sequence"/>
</dbReference>
<keyword evidence="2" id="KW-0808">Transferase</keyword>
<dbReference type="PANTHER" id="PTHR24361">
    <property type="entry name" value="MITOGEN-ACTIVATED KINASE KINASE KINASE"/>
    <property type="match status" value="1"/>
</dbReference>
<feature type="domain" description="Protein kinase" evidence="1">
    <location>
        <begin position="1"/>
        <end position="176"/>
    </location>
</feature>
<dbReference type="Gene3D" id="1.10.510.10">
    <property type="entry name" value="Transferase(Phosphotransferase) domain 1"/>
    <property type="match status" value="1"/>
</dbReference>
<dbReference type="Pfam" id="PF00069">
    <property type="entry name" value="Pkinase"/>
    <property type="match status" value="1"/>
</dbReference>
<dbReference type="InterPro" id="IPR011009">
    <property type="entry name" value="Kinase-like_dom_sf"/>
</dbReference>
<keyword evidence="2" id="KW-0418">Kinase</keyword>
<reference evidence="2" key="1">
    <citation type="journal article" date="2020" name="Stud. Mycol.">
        <title>101 Dothideomycetes genomes: a test case for predicting lifestyles and emergence of pathogens.</title>
        <authorList>
            <person name="Haridas S."/>
            <person name="Albert R."/>
            <person name="Binder M."/>
            <person name="Bloem J."/>
            <person name="Labutti K."/>
            <person name="Salamov A."/>
            <person name="Andreopoulos B."/>
            <person name="Baker S."/>
            <person name="Barry K."/>
            <person name="Bills G."/>
            <person name="Bluhm B."/>
            <person name="Cannon C."/>
            <person name="Castanera R."/>
            <person name="Culley D."/>
            <person name="Daum C."/>
            <person name="Ezra D."/>
            <person name="Gonzalez J."/>
            <person name="Henrissat B."/>
            <person name="Kuo A."/>
            <person name="Liang C."/>
            <person name="Lipzen A."/>
            <person name="Lutzoni F."/>
            <person name="Magnuson J."/>
            <person name="Mondo S."/>
            <person name="Nolan M."/>
            <person name="Ohm R."/>
            <person name="Pangilinan J."/>
            <person name="Park H.-J."/>
            <person name="Ramirez L."/>
            <person name="Alfaro M."/>
            <person name="Sun H."/>
            <person name="Tritt A."/>
            <person name="Yoshinaga Y."/>
            <person name="Zwiers L.-H."/>
            <person name="Turgeon B."/>
            <person name="Goodwin S."/>
            <person name="Spatafora J."/>
            <person name="Crous P."/>
            <person name="Grigoriev I."/>
        </authorList>
    </citation>
    <scope>NUCLEOTIDE SEQUENCE</scope>
    <source>
        <strain evidence="2">CBS 113818</strain>
    </source>
</reference>
<dbReference type="GO" id="GO:0005737">
    <property type="term" value="C:cytoplasm"/>
    <property type="evidence" value="ECO:0007669"/>
    <property type="project" value="TreeGrafter"/>
</dbReference>
<name>A0A6A6ZX67_9PLEO</name>
<proteinExistence type="predicted"/>
<dbReference type="PROSITE" id="PS50011">
    <property type="entry name" value="PROTEIN_KINASE_DOM"/>
    <property type="match status" value="1"/>
</dbReference>
<accession>A0A6A6ZX67</accession>
<dbReference type="InterPro" id="IPR053235">
    <property type="entry name" value="Ser_Thr_kinase"/>
</dbReference>
<gene>
    <name evidence="2" type="ORF">CC86DRAFT_33737</name>
</gene>
<dbReference type="EMBL" id="MU006227">
    <property type="protein sequence ID" value="KAF2825650.1"/>
    <property type="molecule type" value="Genomic_DNA"/>
</dbReference>
<evidence type="ECO:0000313" key="3">
    <source>
        <dbReference type="Proteomes" id="UP000799424"/>
    </source>
</evidence>